<evidence type="ECO:0000313" key="10">
    <source>
        <dbReference type="EMBL" id="KNE59815.1"/>
    </source>
</evidence>
<proteinExistence type="inferred from homology"/>
<evidence type="ECO:0000256" key="2">
    <source>
        <dbReference type="ARBA" id="ARBA00022692"/>
    </source>
</evidence>
<feature type="transmembrane region" description="Helical" evidence="7">
    <location>
        <begin position="556"/>
        <end position="574"/>
    </location>
</feature>
<dbReference type="eggNOG" id="ENOG502QPMM">
    <property type="taxonomic scope" value="Eukaryota"/>
</dbReference>
<feature type="compositionally biased region" description="Low complexity" evidence="6">
    <location>
        <begin position="65"/>
        <end position="74"/>
    </location>
</feature>
<dbReference type="Proteomes" id="UP000054350">
    <property type="component" value="Unassembled WGS sequence"/>
</dbReference>
<keyword evidence="3 7" id="KW-1133">Transmembrane helix</keyword>
<dbReference type="AlphaFoldDB" id="A0A0L0SBN7"/>
<evidence type="ECO:0000256" key="1">
    <source>
        <dbReference type="ARBA" id="ARBA00004141"/>
    </source>
</evidence>
<dbReference type="GO" id="GO:0022857">
    <property type="term" value="F:transmembrane transporter activity"/>
    <property type="evidence" value="ECO:0007669"/>
    <property type="project" value="InterPro"/>
</dbReference>
<keyword evidence="2 7" id="KW-0812">Transmembrane</keyword>
<dbReference type="OrthoDB" id="413008at2759"/>
<feature type="region of interest" description="Disordered" evidence="6">
    <location>
        <begin position="167"/>
        <end position="216"/>
    </location>
</feature>
<evidence type="ECO:0000256" key="4">
    <source>
        <dbReference type="ARBA" id="ARBA00023136"/>
    </source>
</evidence>
<feature type="region of interest" description="Disordered" evidence="6">
    <location>
        <begin position="1"/>
        <end position="121"/>
    </location>
</feature>
<dbReference type="VEuPathDB" id="FungiDB:AMAG_05272"/>
<dbReference type="Pfam" id="PF06738">
    <property type="entry name" value="ThrE"/>
    <property type="match status" value="1"/>
</dbReference>
<keyword evidence="4 7" id="KW-0472">Membrane</keyword>
<evidence type="ECO:0000259" key="8">
    <source>
        <dbReference type="Pfam" id="PF06738"/>
    </source>
</evidence>
<feature type="domain" description="Threonine/Serine exporter ThrE" evidence="9">
    <location>
        <begin position="561"/>
        <end position="693"/>
    </location>
</feature>
<feature type="transmembrane region" description="Helical" evidence="7">
    <location>
        <begin position="449"/>
        <end position="469"/>
    </location>
</feature>
<evidence type="ECO:0000256" key="6">
    <source>
        <dbReference type="SAM" id="MobiDB-lite"/>
    </source>
</evidence>
<dbReference type="STRING" id="578462.A0A0L0SBN7"/>
<dbReference type="InterPro" id="IPR010619">
    <property type="entry name" value="ThrE-like_N"/>
</dbReference>
<comment type="similarity">
    <text evidence="5">Belongs to the ThrE exporter (TC 2.A.79) family.</text>
</comment>
<keyword evidence="11" id="KW-1185">Reference proteome</keyword>
<feature type="domain" description="Threonine/serine exporter-like N-terminal" evidence="8">
    <location>
        <begin position="293"/>
        <end position="530"/>
    </location>
</feature>
<protein>
    <recommendedName>
        <fullName evidence="12">Threonine/serine exporter-like N-terminal domain-containing protein</fullName>
    </recommendedName>
</protein>
<dbReference type="GO" id="GO:0016020">
    <property type="term" value="C:membrane"/>
    <property type="evidence" value="ECO:0007669"/>
    <property type="project" value="UniProtKB-SubCell"/>
</dbReference>
<feature type="compositionally biased region" description="Polar residues" evidence="6">
    <location>
        <begin position="243"/>
        <end position="252"/>
    </location>
</feature>
<feature type="transmembrane region" description="Helical" evidence="7">
    <location>
        <begin position="581"/>
        <end position="598"/>
    </location>
</feature>
<feature type="compositionally biased region" description="Low complexity" evidence="6">
    <location>
        <begin position="167"/>
        <end position="192"/>
    </location>
</feature>
<gene>
    <name evidence="10" type="ORF">AMAG_05272</name>
</gene>
<organism evidence="10 11">
    <name type="scientific">Allomyces macrogynus (strain ATCC 38327)</name>
    <name type="common">Allomyces javanicus var. macrogynus</name>
    <dbReference type="NCBI Taxonomy" id="578462"/>
    <lineage>
        <taxon>Eukaryota</taxon>
        <taxon>Fungi</taxon>
        <taxon>Fungi incertae sedis</taxon>
        <taxon>Blastocladiomycota</taxon>
        <taxon>Blastocladiomycetes</taxon>
        <taxon>Blastocladiales</taxon>
        <taxon>Blastocladiaceae</taxon>
        <taxon>Allomyces</taxon>
    </lineage>
</organism>
<feature type="transmembrane region" description="Helical" evidence="7">
    <location>
        <begin position="669"/>
        <end position="694"/>
    </location>
</feature>
<comment type="subcellular location">
    <subcellularLocation>
        <location evidence="1">Membrane</location>
        <topology evidence="1">Multi-pass membrane protein</topology>
    </subcellularLocation>
</comment>
<evidence type="ECO:0008006" key="12">
    <source>
        <dbReference type="Google" id="ProtNLM"/>
    </source>
</evidence>
<feature type="compositionally biased region" description="Pro residues" evidence="6">
    <location>
        <begin position="203"/>
        <end position="212"/>
    </location>
</feature>
<evidence type="ECO:0000313" key="11">
    <source>
        <dbReference type="Proteomes" id="UP000054350"/>
    </source>
</evidence>
<dbReference type="PANTHER" id="PTHR31082">
    <property type="entry name" value="PHEROMONE-REGULATED MEMBRANE PROTEIN 10"/>
    <property type="match status" value="1"/>
</dbReference>
<feature type="transmembrane region" description="Helical" evidence="7">
    <location>
        <begin position="475"/>
        <end position="499"/>
    </location>
</feature>
<dbReference type="InterPro" id="IPR024528">
    <property type="entry name" value="ThrE_2"/>
</dbReference>
<feature type="transmembrane region" description="Helical" evidence="7">
    <location>
        <begin position="604"/>
        <end position="624"/>
    </location>
</feature>
<reference evidence="11" key="2">
    <citation type="submission" date="2009-11" db="EMBL/GenBank/DDBJ databases">
        <title>The Genome Sequence of Allomyces macrogynus strain ATCC 38327.</title>
        <authorList>
            <consortium name="The Broad Institute Genome Sequencing Platform"/>
            <person name="Russ C."/>
            <person name="Cuomo C."/>
            <person name="Shea T."/>
            <person name="Young S.K."/>
            <person name="Zeng Q."/>
            <person name="Koehrsen M."/>
            <person name="Haas B."/>
            <person name="Borodovsky M."/>
            <person name="Guigo R."/>
            <person name="Alvarado L."/>
            <person name="Berlin A."/>
            <person name="Borenstein D."/>
            <person name="Chen Z."/>
            <person name="Engels R."/>
            <person name="Freedman E."/>
            <person name="Gellesch M."/>
            <person name="Goldberg J."/>
            <person name="Griggs A."/>
            <person name="Gujja S."/>
            <person name="Heiman D."/>
            <person name="Hepburn T."/>
            <person name="Howarth C."/>
            <person name="Jen D."/>
            <person name="Larson L."/>
            <person name="Lewis B."/>
            <person name="Mehta T."/>
            <person name="Park D."/>
            <person name="Pearson M."/>
            <person name="Roberts A."/>
            <person name="Saif S."/>
            <person name="Shenoy N."/>
            <person name="Sisk P."/>
            <person name="Stolte C."/>
            <person name="Sykes S."/>
            <person name="Walk T."/>
            <person name="White J."/>
            <person name="Yandava C."/>
            <person name="Burger G."/>
            <person name="Gray M.W."/>
            <person name="Holland P.W.H."/>
            <person name="King N."/>
            <person name="Lang F.B.F."/>
            <person name="Roger A.J."/>
            <person name="Ruiz-Trillo I."/>
            <person name="Lander E."/>
            <person name="Nusbaum C."/>
        </authorList>
    </citation>
    <scope>NUCLEOTIDE SEQUENCE [LARGE SCALE GENOMIC DNA]</scope>
    <source>
        <strain evidence="11">ATCC 38327</strain>
    </source>
</reference>
<evidence type="ECO:0000256" key="5">
    <source>
        <dbReference type="ARBA" id="ARBA00034125"/>
    </source>
</evidence>
<feature type="compositionally biased region" description="Pro residues" evidence="6">
    <location>
        <begin position="75"/>
        <end position="86"/>
    </location>
</feature>
<name>A0A0L0SBN7_ALLM3</name>
<evidence type="ECO:0000259" key="9">
    <source>
        <dbReference type="Pfam" id="PF12821"/>
    </source>
</evidence>
<feature type="compositionally biased region" description="Low complexity" evidence="6">
    <location>
        <begin position="45"/>
        <end position="56"/>
    </location>
</feature>
<dbReference type="Pfam" id="PF12821">
    <property type="entry name" value="ThrE_2"/>
    <property type="match status" value="1"/>
</dbReference>
<sequence>MPSSKGAAVPANAAPAARHDGWPDTDAVAAESGDMHELRDLSLTPPARAYRQPQQPHYHGHHDTLAPPSASSSRPPSPTGTAPPPFVSREQSRRSSLALAPAAAGDHHVAAGHTPPLSVPASPSIRAVTAAGPEHDVPAAAALALGAQFPPRYSQAELAMKNWGAAGNANAASSSSSSAAPAALQQQQNQNQHLWPAATAPVPGSPQTPPTMPAASSHLLANASPRSGFAGLLQLPTTPFFSALENSPTTGSPRMPTAGLPGAGPGPAMFSMVDSPFYVPPAQLQRYLSAKTFLLKLGRTLFSFGMPTFTLESTLSDAAAALDVQASFGALPSSLSAYFEHPWGLSEATMVHLSFGLDMGRLYLTNQLCKDLMAGRLTLEQASAELDNILQNGSMWSTPWLLTAFALGSFGGAPLAFGGGWADALASLVLGLLVGIVNMTLAPTNLANLFEFLAAMLVSFLTLVVQHWISPSVCFSATTLSGLLVPLPGLWISTSFLELSTKQIVSGACRMWWSLMIAFQLAFGLAVGYNVFYFLFPSLKASGGTLMQCGAHALPPAWNALFLPLIAASLNILLNAHRAQQLPMAGAAALSYTLFYVLTAHAHLTLEATALIIAFVIGVLANAWSRVFGGGAIEVTLTGVILLVPGSVATRDSVYLVDPAATGGAFQNAGAGIALRFVVIALSISVGLLAARIVDGVDLALNTRAEKPREHRH</sequence>
<dbReference type="EMBL" id="GG745335">
    <property type="protein sequence ID" value="KNE59815.1"/>
    <property type="molecule type" value="Genomic_DNA"/>
</dbReference>
<reference evidence="10 11" key="1">
    <citation type="submission" date="2009-11" db="EMBL/GenBank/DDBJ databases">
        <title>Annotation of Allomyces macrogynus ATCC 38327.</title>
        <authorList>
            <consortium name="The Broad Institute Genome Sequencing Platform"/>
            <person name="Russ C."/>
            <person name="Cuomo C."/>
            <person name="Burger G."/>
            <person name="Gray M.W."/>
            <person name="Holland P.W.H."/>
            <person name="King N."/>
            <person name="Lang F.B.F."/>
            <person name="Roger A.J."/>
            <person name="Ruiz-Trillo I."/>
            <person name="Young S.K."/>
            <person name="Zeng Q."/>
            <person name="Gargeya S."/>
            <person name="Fitzgerald M."/>
            <person name="Haas B."/>
            <person name="Abouelleil A."/>
            <person name="Alvarado L."/>
            <person name="Arachchi H.M."/>
            <person name="Berlin A."/>
            <person name="Chapman S.B."/>
            <person name="Gearin G."/>
            <person name="Goldberg J."/>
            <person name="Griggs A."/>
            <person name="Gujja S."/>
            <person name="Hansen M."/>
            <person name="Heiman D."/>
            <person name="Howarth C."/>
            <person name="Larimer J."/>
            <person name="Lui A."/>
            <person name="MacDonald P.J.P."/>
            <person name="McCowen C."/>
            <person name="Montmayeur A."/>
            <person name="Murphy C."/>
            <person name="Neiman D."/>
            <person name="Pearson M."/>
            <person name="Priest M."/>
            <person name="Roberts A."/>
            <person name="Saif S."/>
            <person name="Shea T."/>
            <person name="Sisk P."/>
            <person name="Stolte C."/>
            <person name="Sykes S."/>
            <person name="Wortman J."/>
            <person name="Nusbaum C."/>
            <person name="Birren B."/>
        </authorList>
    </citation>
    <scope>NUCLEOTIDE SEQUENCE [LARGE SCALE GENOMIC DNA]</scope>
    <source>
        <strain evidence="10 11">ATCC 38327</strain>
    </source>
</reference>
<feature type="transmembrane region" description="Helical" evidence="7">
    <location>
        <begin position="511"/>
        <end position="536"/>
    </location>
</feature>
<dbReference type="PANTHER" id="PTHR31082:SF4">
    <property type="entry name" value="PHEROMONE-REGULATED MEMBRANE PROTEIN 10"/>
    <property type="match status" value="1"/>
</dbReference>
<feature type="transmembrane region" description="Helical" evidence="7">
    <location>
        <begin position="424"/>
        <end position="442"/>
    </location>
</feature>
<feature type="region of interest" description="Disordered" evidence="6">
    <location>
        <begin position="243"/>
        <end position="263"/>
    </location>
</feature>
<evidence type="ECO:0000256" key="3">
    <source>
        <dbReference type="ARBA" id="ARBA00022989"/>
    </source>
</evidence>
<feature type="transmembrane region" description="Helical" evidence="7">
    <location>
        <begin position="631"/>
        <end position="649"/>
    </location>
</feature>
<dbReference type="InterPro" id="IPR051361">
    <property type="entry name" value="ThrE/Ser_Exporter"/>
</dbReference>
<accession>A0A0L0SBN7</accession>
<evidence type="ECO:0000256" key="7">
    <source>
        <dbReference type="SAM" id="Phobius"/>
    </source>
</evidence>
<feature type="compositionally biased region" description="Low complexity" evidence="6">
    <location>
        <begin position="7"/>
        <end position="16"/>
    </location>
</feature>